<sequence length="183" mass="21640">MNINIKLKGNLLKILFYMLSNSLLFLLLAILNYESLKSPKFIIFFTLFIICFLPYFFIRNIFKKDGKGLPIKIFKYNNMNFEFISFFITFIVPLVYLPLKEINEIIVFILLLSIIIAIFFKTSLFYTNPILSLFGYSIYQIEESENTKLDNCILILKGKLVENSYVRYIKLDETIYYGEVKNC</sequence>
<feature type="transmembrane region" description="Helical" evidence="1">
    <location>
        <begin position="12"/>
        <end position="33"/>
    </location>
</feature>
<feature type="transmembrane region" description="Helical" evidence="1">
    <location>
        <begin position="105"/>
        <end position="126"/>
    </location>
</feature>
<keyword evidence="1" id="KW-0812">Transmembrane</keyword>
<name>A0A2C6CL18_FUSNP</name>
<accession>A0A2C6CL18</accession>
<comment type="caution">
    <text evidence="2">The sequence shown here is derived from an EMBL/GenBank/DDBJ whole genome shotgun (WGS) entry which is preliminary data.</text>
</comment>
<dbReference type="Proteomes" id="UP000224507">
    <property type="component" value="Unassembled WGS sequence"/>
</dbReference>
<evidence type="ECO:0000313" key="3">
    <source>
        <dbReference type="Proteomes" id="UP000224507"/>
    </source>
</evidence>
<dbReference type="AlphaFoldDB" id="A0A2C6CL18"/>
<evidence type="ECO:0000256" key="1">
    <source>
        <dbReference type="SAM" id="Phobius"/>
    </source>
</evidence>
<keyword evidence="1" id="KW-1133">Transmembrane helix</keyword>
<reference evidence="2 3" key="1">
    <citation type="submission" date="2017-06" db="EMBL/GenBank/DDBJ databases">
        <title>Draft genome sequence of Fusobacterium nucleatum subsp. polymorphum KCOM 1274 (=ChDC F309).</title>
        <authorList>
            <person name="Kook J.-K."/>
            <person name="Park S.-N."/>
            <person name="Lim Y.K."/>
            <person name="Roh H."/>
        </authorList>
    </citation>
    <scope>NUCLEOTIDE SEQUENCE [LARGE SCALE GENOMIC DNA]</scope>
    <source>
        <strain evidence="3">KCOM 1274 (ChDC F309)</strain>
    </source>
</reference>
<gene>
    <name evidence="2" type="ORF">CBG56_03275</name>
</gene>
<keyword evidence="1" id="KW-0472">Membrane</keyword>
<proteinExistence type="predicted"/>
<dbReference type="RefSeq" id="WP_098997097.1">
    <property type="nucleotide sequence ID" value="NZ_CP077153.1"/>
</dbReference>
<feature type="transmembrane region" description="Helical" evidence="1">
    <location>
        <begin position="79"/>
        <end position="99"/>
    </location>
</feature>
<organism evidence="2 3">
    <name type="scientific">Fusobacterium nucleatum subsp. polymorphum</name>
    <name type="common">Fusobacterium polymorphum</name>
    <dbReference type="NCBI Taxonomy" id="76857"/>
    <lineage>
        <taxon>Bacteria</taxon>
        <taxon>Fusobacteriati</taxon>
        <taxon>Fusobacteriota</taxon>
        <taxon>Fusobacteriia</taxon>
        <taxon>Fusobacteriales</taxon>
        <taxon>Fusobacteriaceae</taxon>
        <taxon>Fusobacterium</taxon>
    </lineage>
</organism>
<evidence type="ECO:0000313" key="2">
    <source>
        <dbReference type="EMBL" id="PHI17153.1"/>
    </source>
</evidence>
<protein>
    <submittedName>
        <fullName evidence="2">Uncharacterized protein</fullName>
    </submittedName>
</protein>
<dbReference type="EMBL" id="NIRO01000002">
    <property type="protein sequence ID" value="PHI17153.1"/>
    <property type="molecule type" value="Genomic_DNA"/>
</dbReference>
<feature type="transmembrane region" description="Helical" evidence="1">
    <location>
        <begin position="39"/>
        <end position="58"/>
    </location>
</feature>